<evidence type="ECO:0000313" key="3">
    <source>
        <dbReference type="Proteomes" id="UP000004508"/>
    </source>
</evidence>
<dbReference type="AlphaFoldDB" id="D6TUI3"/>
<dbReference type="STRING" id="485913.Krac_5063"/>
<evidence type="ECO:0000313" key="2">
    <source>
        <dbReference type="EMBL" id="EFH84051.1"/>
    </source>
</evidence>
<keyword evidence="1" id="KW-1133">Transmembrane helix</keyword>
<dbReference type="EMBL" id="ADVG01000003">
    <property type="protein sequence ID" value="EFH84051.1"/>
    <property type="molecule type" value="Genomic_DNA"/>
</dbReference>
<reference evidence="2 3" key="1">
    <citation type="journal article" date="2011" name="Stand. Genomic Sci.">
        <title>Non-contiguous finished genome sequence and contextual data of the filamentous soil bacterium Ktedonobacter racemifer type strain (SOSP1-21).</title>
        <authorList>
            <person name="Chang Y.J."/>
            <person name="Land M."/>
            <person name="Hauser L."/>
            <person name="Chertkov O."/>
            <person name="Del Rio T.G."/>
            <person name="Nolan M."/>
            <person name="Copeland A."/>
            <person name="Tice H."/>
            <person name="Cheng J.F."/>
            <person name="Lucas S."/>
            <person name="Han C."/>
            <person name="Goodwin L."/>
            <person name="Pitluck S."/>
            <person name="Ivanova N."/>
            <person name="Ovchinikova G."/>
            <person name="Pati A."/>
            <person name="Chen A."/>
            <person name="Palaniappan K."/>
            <person name="Mavromatis K."/>
            <person name="Liolios K."/>
            <person name="Brettin T."/>
            <person name="Fiebig A."/>
            <person name="Rohde M."/>
            <person name="Abt B."/>
            <person name="Goker M."/>
            <person name="Detter J.C."/>
            <person name="Woyke T."/>
            <person name="Bristow J."/>
            <person name="Eisen J.A."/>
            <person name="Markowitz V."/>
            <person name="Hugenholtz P."/>
            <person name="Kyrpides N.C."/>
            <person name="Klenk H.P."/>
            <person name="Lapidus A."/>
        </authorList>
    </citation>
    <scope>NUCLEOTIDE SEQUENCE [LARGE SCALE GENOMIC DNA]</scope>
    <source>
        <strain evidence="3">DSM 44963</strain>
    </source>
</reference>
<gene>
    <name evidence="2" type="ORF">Krac_5063</name>
</gene>
<proteinExistence type="predicted"/>
<feature type="transmembrane region" description="Helical" evidence="1">
    <location>
        <begin position="31"/>
        <end position="52"/>
    </location>
</feature>
<dbReference type="InParanoid" id="D6TUI3"/>
<name>D6TUI3_KTERA</name>
<comment type="caution">
    <text evidence="2">The sequence shown here is derived from an EMBL/GenBank/DDBJ whole genome shotgun (WGS) entry which is preliminary data.</text>
</comment>
<sequence>MLSYLYVAGEIQCHPPANTEMVHLVYLNTTVYYLFQCFYSAYSMVLRSFMFLCMARYYKSTHPHIPYI</sequence>
<evidence type="ECO:0000256" key="1">
    <source>
        <dbReference type="SAM" id="Phobius"/>
    </source>
</evidence>
<protein>
    <submittedName>
        <fullName evidence="2">Uncharacterized protein</fullName>
    </submittedName>
</protein>
<keyword evidence="1" id="KW-0812">Transmembrane</keyword>
<accession>D6TUI3</accession>
<dbReference type="Proteomes" id="UP000004508">
    <property type="component" value="Unassembled WGS sequence"/>
</dbReference>
<keyword evidence="3" id="KW-1185">Reference proteome</keyword>
<organism evidence="2 3">
    <name type="scientific">Ktedonobacter racemifer DSM 44963</name>
    <dbReference type="NCBI Taxonomy" id="485913"/>
    <lineage>
        <taxon>Bacteria</taxon>
        <taxon>Bacillati</taxon>
        <taxon>Chloroflexota</taxon>
        <taxon>Ktedonobacteria</taxon>
        <taxon>Ktedonobacterales</taxon>
        <taxon>Ktedonobacteraceae</taxon>
        <taxon>Ktedonobacter</taxon>
    </lineage>
</organism>
<keyword evidence="1" id="KW-0472">Membrane</keyword>